<dbReference type="AlphaFoldDB" id="A0A251WWX1"/>
<dbReference type="Gene3D" id="3.40.50.2300">
    <property type="match status" value="2"/>
</dbReference>
<dbReference type="Pfam" id="PF00356">
    <property type="entry name" value="LacI"/>
    <property type="match status" value="1"/>
</dbReference>
<dbReference type="GO" id="GO:0003700">
    <property type="term" value="F:DNA-binding transcription factor activity"/>
    <property type="evidence" value="ECO:0007669"/>
    <property type="project" value="TreeGrafter"/>
</dbReference>
<dbReference type="GO" id="GO:0000976">
    <property type="term" value="F:transcription cis-regulatory region binding"/>
    <property type="evidence" value="ECO:0007669"/>
    <property type="project" value="TreeGrafter"/>
</dbReference>
<accession>A0A251WWX1</accession>
<dbReference type="EMBL" id="MSPP01000005">
    <property type="protein sequence ID" value="OUD08463.1"/>
    <property type="molecule type" value="Genomic_DNA"/>
</dbReference>
<protein>
    <submittedName>
        <fullName evidence="5">Transcriptional regulator</fullName>
    </submittedName>
</protein>
<dbReference type="PROSITE" id="PS50932">
    <property type="entry name" value="HTH_LACI_2"/>
    <property type="match status" value="1"/>
</dbReference>
<dbReference type="Proteomes" id="UP000194664">
    <property type="component" value="Unassembled WGS sequence"/>
</dbReference>
<dbReference type="InterPro" id="IPR000843">
    <property type="entry name" value="HTH_LacI"/>
</dbReference>
<evidence type="ECO:0000256" key="1">
    <source>
        <dbReference type="ARBA" id="ARBA00023015"/>
    </source>
</evidence>
<dbReference type="Gene3D" id="1.10.260.40">
    <property type="entry name" value="lambda repressor-like DNA-binding domains"/>
    <property type="match status" value="1"/>
</dbReference>
<dbReference type="CDD" id="cd01392">
    <property type="entry name" value="HTH_LacI"/>
    <property type="match status" value="1"/>
</dbReference>
<dbReference type="CDD" id="cd06278">
    <property type="entry name" value="PBP1_LacI-like"/>
    <property type="match status" value="1"/>
</dbReference>
<evidence type="ECO:0000313" key="5">
    <source>
        <dbReference type="EMBL" id="OUD08463.1"/>
    </source>
</evidence>
<keyword evidence="1" id="KW-0805">Transcription regulation</keyword>
<dbReference type="RefSeq" id="WP_086452160.1">
    <property type="nucleotide sequence ID" value="NZ_MSPP01000005.1"/>
</dbReference>
<organism evidence="5 6">
    <name type="scientific">Marivivens niveibacter</name>
    <dbReference type="NCBI Taxonomy" id="1930667"/>
    <lineage>
        <taxon>Bacteria</taxon>
        <taxon>Pseudomonadati</taxon>
        <taxon>Pseudomonadota</taxon>
        <taxon>Alphaproteobacteria</taxon>
        <taxon>Rhodobacterales</taxon>
        <taxon>Paracoccaceae</taxon>
        <taxon>Marivivens group</taxon>
        <taxon>Marivivens</taxon>
    </lineage>
</organism>
<dbReference type="SUPFAM" id="SSF47413">
    <property type="entry name" value="lambda repressor-like DNA-binding domains"/>
    <property type="match status" value="1"/>
</dbReference>
<evidence type="ECO:0000256" key="2">
    <source>
        <dbReference type="ARBA" id="ARBA00023125"/>
    </source>
</evidence>
<keyword evidence="2" id="KW-0238">DNA-binding</keyword>
<dbReference type="Pfam" id="PF13377">
    <property type="entry name" value="Peripla_BP_3"/>
    <property type="match status" value="1"/>
</dbReference>
<keyword evidence="6" id="KW-1185">Reference proteome</keyword>
<comment type="caution">
    <text evidence="5">The sequence shown here is derived from an EMBL/GenBank/DDBJ whole genome shotgun (WGS) entry which is preliminary data.</text>
</comment>
<sequence length="330" mass="35307">MTGQKRRVTAADVAKLANVSRSAVSRAFTEGAYLDAEKKRRILSAADQLGYRPNALAASLQGAGSNLVAIFVGEMPNHYDKEVAAALVNGLNAAGKWPIVIGGAGDTAKFAIQNVLRYPLEAMILRSGSLDADVVSSCLKLGIPVISSGRIVEGPNVDNICVRNHDAMEQMTQHLIDQGRRKFAYLSGPDAFWSTGQRYGGFQSALSAQGIDPAQRLYGDYSVMGGYDAMQAVPNFADVDALICANDAMAIGALMYLQEIGVAVPDDIAVTGFDDISMASWPNLDLTTMRNPIEPLVAGTIGLLLARQANPDRPSETIWLDAEMVFRSTH</sequence>
<dbReference type="PANTHER" id="PTHR30146">
    <property type="entry name" value="LACI-RELATED TRANSCRIPTIONAL REPRESSOR"/>
    <property type="match status" value="1"/>
</dbReference>
<dbReference type="OrthoDB" id="8433438at2"/>
<name>A0A251WWX1_9RHOB</name>
<dbReference type="SUPFAM" id="SSF53822">
    <property type="entry name" value="Periplasmic binding protein-like I"/>
    <property type="match status" value="1"/>
</dbReference>
<gene>
    <name evidence="5" type="ORF">BVC71_13250</name>
</gene>
<dbReference type="InterPro" id="IPR046335">
    <property type="entry name" value="LacI/GalR-like_sensor"/>
</dbReference>
<dbReference type="InterPro" id="IPR028082">
    <property type="entry name" value="Peripla_BP_I"/>
</dbReference>
<evidence type="ECO:0000259" key="4">
    <source>
        <dbReference type="PROSITE" id="PS50932"/>
    </source>
</evidence>
<evidence type="ECO:0000256" key="3">
    <source>
        <dbReference type="ARBA" id="ARBA00023163"/>
    </source>
</evidence>
<evidence type="ECO:0000313" key="6">
    <source>
        <dbReference type="Proteomes" id="UP000194664"/>
    </source>
</evidence>
<dbReference type="InterPro" id="IPR010982">
    <property type="entry name" value="Lambda_DNA-bd_dom_sf"/>
</dbReference>
<feature type="domain" description="HTH lacI-type" evidence="4">
    <location>
        <begin position="8"/>
        <end position="62"/>
    </location>
</feature>
<dbReference type="PANTHER" id="PTHR30146:SF109">
    <property type="entry name" value="HTH-TYPE TRANSCRIPTIONAL REGULATOR GALS"/>
    <property type="match status" value="1"/>
</dbReference>
<keyword evidence="3" id="KW-0804">Transcription</keyword>
<dbReference type="SMART" id="SM00354">
    <property type="entry name" value="HTH_LACI"/>
    <property type="match status" value="1"/>
</dbReference>
<proteinExistence type="predicted"/>
<reference evidence="5 6" key="1">
    <citation type="submission" date="2016-12" db="EMBL/GenBank/DDBJ databases">
        <title>The draft genome sequence of HSLHS2.</title>
        <authorList>
            <person name="Hu D."/>
            <person name="Wang L."/>
            <person name="Shao Z."/>
        </authorList>
    </citation>
    <scope>NUCLEOTIDE SEQUENCE [LARGE SCALE GENOMIC DNA]</scope>
    <source>
        <strain evidence="5">MCCC 1A06712</strain>
    </source>
</reference>